<evidence type="ECO:0000313" key="2">
    <source>
        <dbReference type="EMBL" id="MDU9001724.1"/>
    </source>
</evidence>
<evidence type="ECO:0000313" key="3">
    <source>
        <dbReference type="Proteomes" id="UP001257627"/>
    </source>
</evidence>
<dbReference type="RefSeq" id="WP_316738663.1">
    <property type="nucleotide sequence ID" value="NZ_JARAKF010000006.1"/>
</dbReference>
<reference evidence="2 3" key="1">
    <citation type="submission" date="2023-02" db="EMBL/GenBank/DDBJ databases">
        <authorList>
            <person name="Maleckis M."/>
        </authorList>
    </citation>
    <scope>NUCLEOTIDE SEQUENCE [LARGE SCALE GENOMIC DNA]</scope>
    <source>
        <strain evidence="2 3">P8-A2</strain>
    </source>
</reference>
<evidence type="ECO:0000256" key="1">
    <source>
        <dbReference type="SAM" id="MobiDB-lite"/>
    </source>
</evidence>
<gene>
    <name evidence="2" type="ORF">PU648_57915</name>
</gene>
<feature type="region of interest" description="Disordered" evidence="1">
    <location>
        <begin position="241"/>
        <end position="277"/>
    </location>
</feature>
<accession>A0ABU3V7K5</accession>
<protein>
    <submittedName>
        <fullName evidence="2">Uncharacterized protein</fullName>
    </submittedName>
</protein>
<organism evidence="2 3">
    <name type="scientific">Streptomyces mirabilis</name>
    <dbReference type="NCBI Taxonomy" id="68239"/>
    <lineage>
        <taxon>Bacteria</taxon>
        <taxon>Bacillati</taxon>
        <taxon>Actinomycetota</taxon>
        <taxon>Actinomycetes</taxon>
        <taxon>Kitasatosporales</taxon>
        <taxon>Streptomycetaceae</taxon>
        <taxon>Streptomyces</taxon>
    </lineage>
</organism>
<comment type="caution">
    <text evidence="2">The sequence shown here is derived from an EMBL/GenBank/DDBJ whole genome shotgun (WGS) entry which is preliminary data.</text>
</comment>
<name>A0ABU3V7K5_9ACTN</name>
<dbReference type="EMBL" id="JARAKF010000006">
    <property type="protein sequence ID" value="MDU9001724.1"/>
    <property type="molecule type" value="Genomic_DNA"/>
</dbReference>
<keyword evidence="3" id="KW-1185">Reference proteome</keyword>
<dbReference type="Proteomes" id="UP001257627">
    <property type="component" value="Unassembled WGS sequence"/>
</dbReference>
<proteinExistence type="predicted"/>
<sequence length="277" mass="30614">MNPSLTVETPAGTVHATARPRESDSVVFDLGGAMRGSVHVTGTHHVRHWDQFTAVRACLGPVNAFQDTAPAEALPRLARSRTGYRGSLTLYRDAPADRPQLSVYPMESDAGHEPSPKTAATLTAVLRACAEHVEQRPDFLQILTASRERDTPALLRFLTWSADYHRSTAARLEGEARASRPALRAAVTAWWTVARWFTAQPRPVLLLMLANRDGSLARNVDVQVWLGPYCLTEAAGEHDRARNAEAEAASLRTQQRTRRTVRRPQTTTPHTARMEIA</sequence>